<reference evidence="8" key="1">
    <citation type="journal article" date="2015" name="Genome Announc.">
        <title>Draft genome sequence of Talaromyces cellulolyticus strain Y-94, a source of lignocellulosic biomass-degrading enzymes.</title>
        <authorList>
            <person name="Fujii T."/>
            <person name="Koike H."/>
            <person name="Sawayama S."/>
            <person name="Yano S."/>
            <person name="Inoue H."/>
        </authorList>
    </citation>
    <scope>NUCLEOTIDE SEQUENCE [LARGE SCALE GENOMIC DNA]</scope>
    <source>
        <strain evidence="8">Y-94</strain>
    </source>
</reference>
<protein>
    <submittedName>
        <fullName evidence="7">CHY and RING finger domain protein</fullName>
    </submittedName>
</protein>
<dbReference type="GO" id="GO:0005634">
    <property type="term" value="C:nucleus"/>
    <property type="evidence" value="ECO:0007669"/>
    <property type="project" value="TreeGrafter"/>
</dbReference>
<evidence type="ECO:0000256" key="1">
    <source>
        <dbReference type="ARBA" id="ARBA00022723"/>
    </source>
</evidence>
<feature type="region of interest" description="Disordered" evidence="5">
    <location>
        <begin position="714"/>
        <end position="761"/>
    </location>
</feature>
<gene>
    <name evidence="7" type="ORF">TCE0_042f14172</name>
</gene>
<keyword evidence="8" id="KW-1185">Reference proteome</keyword>
<dbReference type="InterPro" id="IPR008913">
    <property type="entry name" value="Znf_CHY"/>
</dbReference>
<feature type="compositionally biased region" description="Low complexity" evidence="5">
    <location>
        <begin position="370"/>
        <end position="380"/>
    </location>
</feature>
<feature type="domain" description="CHY-type" evidence="6">
    <location>
        <begin position="468"/>
        <end position="535"/>
    </location>
</feature>
<keyword evidence="3" id="KW-0862">Zinc</keyword>
<evidence type="ECO:0000256" key="2">
    <source>
        <dbReference type="ARBA" id="ARBA00022771"/>
    </source>
</evidence>
<dbReference type="GO" id="GO:0061630">
    <property type="term" value="F:ubiquitin protein ligase activity"/>
    <property type="evidence" value="ECO:0007669"/>
    <property type="project" value="TreeGrafter"/>
</dbReference>
<dbReference type="PANTHER" id="PTHR21319:SF0">
    <property type="entry name" value="AND RING FINGER DOMAIN PROTEIN, PUTATIVE (AFU_ORTHOLOGUE AFUA_1G08900)-RELATED"/>
    <property type="match status" value="1"/>
</dbReference>
<evidence type="ECO:0000256" key="5">
    <source>
        <dbReference type="SAM" id="MobiDB-lite"/>
    </source>
</evidence>
<sequence length="761" mass="85833">MRGEGAAPLAPAVTAFSFFGARPAPNNNNTTHNTTTPPRCITFSRMEDRLVINAYRHLYKRGLQAVKHATPARHVLRNTLRSSFRSESGSDFDPAKIARTLEFLDRAAESNSYEHKILKNLLHVRYYEQPLATVKVERDAKISGRRDHVQNYLRLSKAAHFNSTLMLLNESLGTCLRHARRFSQFPELSDDESVPPSPGNYDLDEPAQSTLLQLSVPSLKKLDNDDSHPLTRSALLDADLNCAQRRVVACRTSDFNDDLRRTMDDSQSQPVRGGADTQEVHSHLAMDTNTRNHTDGLSATGLVSTLSDAISDRYHSPKLRELPEDDGMADLRRRIHAIRDNDASGTEKARLIHSLMIESYEAARATFTERPTSSSQSPPRVRSREHSPVSSPLRFRRMSNRSFDDFMEQSTLASVRAYYNVSPEDLVPTFAPKDIEVTTDNTEQSLVANVEPATENDDNLSNSDYADEDAQVLGCPHYKRNVKLQCYTCKKWYSCRFCHNQSEDHALERQKTENMLCMLCGLPQPAAQWCKGCGERAASYFCTVYRTIESQPMPSEFEDTRAMIYCNDCGAKSNVPYHWLGLKCDLCESYNTAQLRLLTGTDETTESELALRTRAIPVNIPDPSYEPISATSLGVEPFDRTDSDPRWRPSTATSTDGRPRQRAVSPTVGNYFEMSRDSTWAASIFSRRRSEGGNEDEEAGFWATSPLRKYTFFRKHSGSSNEESDSDNESGTTDEIEDEDDNEVEEDEEDEIDAIEIFGHR</sequence>
<dbReference type="SUPFAM" id="SSF161219">
    <property type="entry name" value="CHY zinc finger-like"/>
    <property type="match status" value="1"/>
</dbReference>
<dbReference type="GO" id="GO:0016567">
    <property type="term" value="P:protein ubiquitination"/>
    <property type="evidence" value="ECO:0007669"/>
    <property type="project" value="TreeGrafter"/>
</dbReference>
<evidence type="ECO:0000256" key="4">
    <source>
        <dbReference type="PROSITE-ProRule" id="PRU00601"/>
    </source>
</evidence>
<feature type="region of interest" description="Disordered" evidence="5">
    <location>
        <begin position="366"/>
        <end position="391"/>
    </location>
</feature>
<evidence type="ECO:0000313" key="7">
    <source>
        <dbReference type="EMBL" id="GAM41213.1"/>
    </source>
</evidence>
<evidence type="ECO:0000256" key="3">
    <source>
        <dbReference type="ARBA" id="ARBA00022833"/>
    </source>
</evidence>
<dbReference type="PANTHER" id="PTHR21319">
    <property type="entry name" value="RING FINGER AND CHY ZINC FINGER DOMAIN-CONTAINING PROTEIN 1"/>
    <property type="match status" value="1"/>
</dbReference>
<dbReference type="Proteomes" id="UP000053095">
    <property type="component" value="Unassembled WGS sequence"/>
</dbReference>
<organism evidence="7 8">
    <name type="scientific">Talaromyces pinophilus</name>
    <name type="common">Penicillium pinophilum</name>
    <dbReference type="NCBI Taxonomy" id="128442"/>
    <lineage>
        <taxon>Eukaryota</taxon>
        <taxon>Fungi</taxon>
        <taxon>Dikarya</taxon>
        <taxon>Ascomycota</taxon>
        <taxon>Pezizomycotina</taxon>
        <taxon>Eurotiomycetes</taxon>
        <taxon>Eurotiomycetidae</taxon>
        <taxon>Eurotiales</taxon>
        <taxon>Trichocomaceae</taxon>
        <taxon>Talaromyces</taxon>
        <taxon>Talaromyces sect. Talaromyces</taxon>
    </lineage>
</organism>
<comment type="caution">
    <text evidence="7">The sequence shown here is derived from an EMBL/GenBank/DDBJ whole genome shotgun (WGS) entry which is preliminary data.</text>
</comment>
<feature type="region of interest" description="Disordered" evidence="5">
    <location>
        <begin position="626"/>
        <end position="669"/>
    </location>
</feature>
<feature type="compositionally biased region" description="Acidic residues" evidence="5">
    <location>
        <begin position="722"/>
        <end position="754"/>
    </location>
</feature>
<keyword evidence="2 4" id="KW-0863">Zinc-finger</keyword>
<dbReference type="AlphaFoldDB" id="A0A6V8HNJ0"/>
<keyword evidence="1" id="KW-0479">Metal-binding</keyword>
<dbReference type="GO" id="GO:0006511">
    <property type="term" value="P:ubiquitin-dependent protein catabolic process"/>
    <property type="evidence" value="ECO:0007669"/>
    <property type="project" value="TreeGrafter"/>
</dbReference>
<proteinExistence type="predicted"/>
<accession>A0A6V8HNJ0</accession>
<feature type="region of interest" description="Disordered" evidence="5">
    <location>
        <begin position="186"/>
        <end position="205"/>
    </location>
</feature>
<dbReference type="Gene3D" id="2.20.28.10">
    <property type="match status" value="1"/>
</dbReference>
<dbReference type="PROSITE" id="PS51266">
    <property type="entry name" value="ZF_CHY"/>
    <property type="match status" value="1"/>
</dbReference>
<dbReference type="Pfam" id="PF14599">
    <property type="entry name" value="zinc_ribbon_6"/>
    <property type="match status" value="1"/>
</dbReference>
<dbReference type="InterPro" id="IPR037274">
    <property type="entry name" value="Znf_CHY_sf"/>
</dbReference>
<dbReference type="GO" id="GO:0008270">
    <property type="term" value="F:zinc ion binding"/>
    <property type="evidence" value="ECO:0007669"/>
    <property type="project" value="UniProtKB-KW"/>
</dbReference>
<evidence type="ECO:0000259" key="6">
    <source>
        <dbReference type="PROSITE" id="PS51266"/>
    </source>
</evidence>
<name>A0A6V8HNJ0_TALPI</name>
<dbReference type="InterPro" id="IPR039512">
    <property type="entry name" value="RCHY1_zinc-ribbon"/>
</dbReference>
<dbReference type="EMBL" id="DF933838">
    <property type="protein sequence ID" value="GAM41213.1"/>
    <property type="molecule type" value="Genomic_DNA"/>
</dbReference>
<evidence type="ECO:0000313" key="8">
    <source>
        <dbReference type="Proteomes" id="UP000053095"/>
    </source>
</evidence>
<feature type="compositionally biased region" description="Basic and acidic residues" evidence="5">
    <location>
        <begin position="637"/>
        <end position="647"/>
    </location>
</feature>